<dbReference type="GO" id="GO:0003700">
    <property type="term" value="F:DNA-binding transcription factor activity"/>
    <property type="evidence" value="ECO:0007669"/>
    <property type="project" value="InterPro"/>
</dbReference>
<dbReference type="InterPro" id="IPR011256">
    <property type="entry name" value="Reg_factor_effector_dom_sf"/>
</dbReference>
<keyword evidence="6" id="KW-1185">Reference proteome</keyword>
<dbReference type="GO" id="GO:0043565">
    <property type="term" value="F:sequence-specific DNA binding"/>
    <property type="evidence" value="ECO:0007669"/>
    <property type="project" value="InterPro"/>
</dbReference>
<dbReference type="InterPro" id="IPR029442">
    <property type="entry name" value="GyrI-like"/>
</dbReference>
<evidence type="ECO:0000313" key="6">
    <source>
        <dbReference type="Proteomes" id="UP000005104"/>
    </source>
</evidence>
<dbReference type="Proteomes" id="UP000005104">
    <property type="component" value="Chromosome"/>
</dbReference>
<evidence type="ECO:0000256" key="3">
    <source>
        <dbReference type="ARBA" id="ARBA00023163"/>
    </source>
</evidence>
<protein>
    <submittedName>
        <fullName evidence="5">DNA-binding domain-containing protein, AraC-type</fullName>
    </submittedName>
</protein>
<evidence type="ECO:0000256" key="1">
    <source>
        <dbReference type="ARBA" id="ARBA00023015"/>
    </source>
</evidence>
<dbReference type="RefSeq" id="WP_007783832.1">
    <property type="nucleotide sequence ID" value="NZ_CM001441.1"/>
</dbReference>
<feature type="domain" description="HTH araC/xylS-type" evidence="4">
    <location>
        <begin position="7"/>
        <end position="105"/>
    </location>
</feature>
<dbReference type="STRING" id="768710.DesyoDRAFT_2729"/>
<dbReference type="Gene3D" id="3.20.80.10">
    <property type="entry name" value="Regulatory factor, effector binding domain"/>
    <property type="match status" value="1"/>
</dbReference>
<dbReference type="HOGENOM" id="CLU_000445_81_1_9"/>
<dbReference type="InterPro" id="IPR010499">
    <property type="entry name" value="AraC_E-bd"/>
</dbReference>
<reference evidence="5 6" key="1">
    <citation type="submission" date="2011-11" db="EMBL/GenBank/DDBJ databases">
        <title>The Noncontiguous Finished genome of Desulfosporosinus youngiae DSM 17734.</title>
        <authorList>
            <consortium name="US DOE Joint Genome Institute (JGI-PGF)"/>
            <person name="Lucas S."/>
            <person name="Han J."/>
            <person name="Lapidus A."/>
            <person name="Cheng J.-F."/>
            <person name="Goodwin L."/>
            <person name="Pitluck S."/>
            <person name="Peters L."/>
            <person name="Ovchinnikova G."/>
            <person name="Lu M."/>
            <person name="Land M.L."/>
            <person name="Hauser L."/>
            <person name="Pester M."/>
            <person name="Spring S."/>
            <person name="Ollivier B."/>
            <person name="Rattei T."/>
            <person name="Klenk H.-P."/>
            <person name="Wagner M."/>
            <person name="Loy A."/>
            <person name="Woyke T.J."/>
        </authorList>
    </citation>
    <scope>NUCLEOTIDE SEQUENCE [LARGE SCALE GENOMIC DNA]</scope>
    <source>
        <strain evidence="5 6">DSM 17734</strain>
    </source>
</reference>
<dbReference type="PANTHER" id="PTHR40055:SF1">
    <property type="entry name" value="TRANSCRIPTIONAL REGULATOR YGIV-RELATED"/>
    <property type="match status" value="1"/>
</dbReference>
<name>H5Y4P8_9FIRM</name>
<sequence>MNKELINQSIDYILKHFHEGLSAKDVADHFHFSEFYFSRSFKAATGESVYEFIKRLKMDQSAIDIKLIKNRPITDIGLDYGYSSSNYSSAFKKHHNVSPAEFRKSTNVTDMANPFYPEGLSEFDTFKDYAGKIKIKQLENFLVIYERVIGTYIELKEKWPRFMHKYRDYIKAETLFIERFYDDPAITGLDNCICDICMTADEFWAPENITTIKGGKFAIYHYEGKIRDIFCSVQGVFSIWLPESGYIMDKRYGLNIYQKIDGNSEYVSMDLCIPVK</sequence>
<keyword evidence="3" id="KW-0804">Transcription</keyword>
<dbReference type="OrthoDB" id="253601at2"/>
<accession>H5Y4P8</accession>
<dbReference type="Gene3D" id="1.10.10.60">
    <property type="entry name" value="Homeodomain-like"/>
    <property type="match status" value="2"/>
</dbReference>
<proteinExistence type="predicted"/>
<dbReference type="SUPFAM" id="SSF46689">
    <property type="entry name" value="Homeodomain-like"/>
    <property type="match status" value="2"/>
</dbReference>
<dbReference type="PROSITE" id="PS01124">
    <property type="entry name" value="HTH_ARAC_FAMILY_2"/>
    <property type="match status" value="1"/>
</dbReference>
<organism evidence="5 6">
    <name type="scientific">Desulfosporosinus youngiae DSM 17734</name>
    <dbReference type="NCBI Taxonomy" id="768710"/>
    <lineage>
        <taxon>Bacteria</taxon>
        <taxon>Bacillati</taxon>
        <taxon>Bacillota</taxon>
        <taxon>Clostridia</taxon>
        <taxon>Eubacteriales</taxon>
        <taxon>Desulfitobacteriaceae</taxon>
        <taxon>Desulfosporosinus</taxon>
    </lineage>
</organism>
<keyword evidence="2 5" id="KW-0238">DNA-binding</keyword>
<dbReference type="AlphaFoldDB" id="H5Y4P8"/>
<dbReference type="eggNOG" id="COG2207">
    <property type="taxonomic scope" value="Bacteria"/>
</dbReference>
<dbReference type="SMART" id="SM00871">
    <property type="entry name" value="AraC_E_bind"/>
    <property type="match status" value="1"/>
</dbReference>
<dbReference type="PROSITE" id="PS00041">
    <property type="entry name" value="HTH_ARAC_FAMILY_1"/>
    <property type="match status" value="1"/>
</dbReference>
<dbReference type="InterPro" id="IPR018062">
    <property type="entry name" value="HTH_AraC-typ_CS"/>
</dbReference>
<dbReference type="EMBL" id="CM001441">
    <property type="protein sequence ID" value="EHQ89784.1"/>
    <property type="molecule type" value="Genomic_DNA"/>
</dbReference>
<dbReference type="Pfam" id="PF12833">
    <property type="entry name" value="HTH_18"/>
    <property type="match status" value="1"/>
</dbReference>
<keyword evidence="1" id="KW-0805">Transcription regulation</keyword>
<dbReference type="InterPro" id="IPR009057">
    <property type="entry name" value="Homeodomain-like_sf"/>
</dbReference>
<dbReference type="PANTHER" id="PTHR40055">
    <property type="entry name" value="TRANSCRIPTIONAL REGULATOR YGIV-RELATED"/>
    <property type="match status" value="1"/>
</dbReference>
<dbReference type="Pfam" id="PF06445">
    <property type="entry name" value="GyrI-like"/>
    <property type="match status" value="1"/>
</dbReference>
<dbReference type="SMART" id="SM00342">
    <property type="entry name" value="HTH_ARAC"/>
    <property type="match status" value="1"/>
</dbReference>
<dbReference type="InterPro" id="IPR050908">
    <property type="entry name" value="SmbC-like"/>
</dbReference>
<dbReference type="eggNOG" id="COG3449">
    <property type="taxonomic scope" value="Bacteria"/>
</dbReference>
<dbReference type="SUPFAM" id="SSF55136">
    <property type="entry name" value="Probable bacterial effector-binding domain"/>
    <property type="match status" value="1"/>
</dbReference>
<gene>
    <name evidence="5" type="ORF">DesyoDRAFT_2729</name>
</gene>
<dbReference type="InterPro" id="IPR018060">
    <property type="entry name" value="HTH_AraC"/>
</dbReference>
<evidence type="ECO:0000256" key="2">
    <source>
        <dbReference type="ARBA" id="ARBA00023125"/>
    </source>
</evidence>
<evidence type="ECO:0000259" key="4">
    <source>
        <dbReference type="PROSITE" id="PS01124"/>
    </source>
</evidence>
<evidence type="ECO:0000313" key="5">
    <source>
        <dbReference type="EMBL" id="EHQ89784.1"/>
    </source>
</evidence>